<evidence type="ECO:0000256" key="1">
    <source>
        <dbReference type="SAM" id="MobiDB-lite"/>
    </source>
</evidence>
<proteinExistence type="predicted"/>
<dbReference type="AlphaFoldDB" id="A0A6H5FYU6"/>
<evidence type="ECO:0000313" key="2">
    <source>
        <dbReference type="EMBL" id="CAA9995260.1"/>
    </source>
</evidence>
<protein>
    <submittedName>
        <fullName evidence="2">Uncharacterized protein</fullName>
    </submittedName>
</protein>
<feature type="compositionally biased region" description="Acidic residues" evidence="1">
    <location>
        <begin position="241"/>
        <end position="250"/>
    </location>
</feature>
<gene>
    <name evidence="2" type="ORF">NTEN_LOCUS2051</name>
</gene>
<feature type="region of interest" description="Disordered" evidence="1">
    <location>
        <begin position="236"/>
        <end position="293"/>
    </location>
</feature>
<evidence type="ECO:0000313" key="3">
    <source>
        <dbReference type="Proteomes" id="UP000479000"/>
    </source>
</evidence>
<accession>A0A6H5FYU6</accession>
<keyword evidence="3" id="KW-1185">Reference proteome</keyword>
<organism evidence="2 3">
    <name type="scientific">Nesidiocoris tenuis</name>
    <dbReference type="NCBI Taxonomy" id="355587"/>
    <lineage>
        <taxon>Eukaryota</taxon>
        <taxon>Metazoa</taxon>
        <taxon>Ecdysozoa</taxon>
        <taxon>Arthropoda</taxon>
        <taxon>Hexapoda</taxon>
        <taxon>Insecta</taxon>
        <taxon>Pterygota</taxon>
        <taxon>Neoptera</taxon>
        <taxon>Paraneoptera</taxon>
        <taxon>Hemiptera</taxon>
        <taxon>Heteroptera</taxon>
        <taxon>Panheteroptera</taxon>
        <taxon>Cimicomorpha</taxon>
        <taxon>Miridae</taxon>
        <taxon>Dicyphina</taxon>
        <taxon>Nesidiocoris</taxon>
    </lineage>
</organism>
<name>A0A6H5FYU6_9HEMI</name>
<sequence>MARRKLITAGLPPVLLGNIRDALHPQFSRKKLRAGIHLEPYPILRRILVKRTDSTGIFLFISRIARNTGSIVIDIDTVLPNSRSLTILAIRTLLRRTTNFKAISSKSDQRLVTWYIICLVIIENKVQTVGVGMPFLYVCPLRFKVPITIPFMRQEVASRLQLLAIAIATSYGNLLQNHFLNKCLCVRVSVCGHLQPVHKEHIVTQVLIPPNSIFGENELDTPFDRFFNSRYHGKTAKEIEPTSEEGDGEETAPLNIGNGGKNTNSPGHPRSRKRGQQVDSGQSCSPQPPFHPRQIRAFSLPERLTIELPLSKLLGKRTRVFWNIKNIHIFCKYRLARAQFNLHGPPPLAKSGSAALRLRGDAPPTIFSVDAALWTQRPQHAGSSPLEAARQ</sequence>
<reference evidence="2 3" key="1">
    <citation type="submission" date="2020-02" db="EMBL/GenBank/DDBJ databases">
        <authorList>
            <person name="Ferguson B K."/>
        </authorList>
    </citation>
    <scope>NUCLEOTIDE SEQUENCE [LARGE SCALE GENOMIC DNA]</scope>
</reference>
<dbReference type="EMBL" id="CADCXU010003250">
    <property type="protein sequence ID" value="CAA9995260.1"/>
    <property type="molecule type" value="Genomic_DNA"/>
</dbReference>
<dbReference type="Proteomes" id="UP000479000">
    <property type="component" value="Unassembled WGS sequence"/>
</dbReference>